<dbReference type="Proteomes" id="UP000645217">
    <property type="component" value="Unassembled WGS sequence"/>
</dbReference>
<organism evidence="4 5">
    <name type="scientific">Sphaerisporangium melleum</name>
    <dbReference type="NCBI Taxonomy" id="321316"/>
    <lineage>
        <taxon>Bacteria</taxon>
        <taxon>Bacillati</taxon>
        <taxon>Actinomycetota</taxon>
        <taxon>Actinomycetes</taxon>
        <taxon>Streptosporangiales</taxon>
        <taxon>Streptosporangiaceae</taxon>
        <taxon>Sphaerisporangium</taxon>
    </lineage>
</organism>
<keyword evidence="2" id="KW-1133">Transmembrane helix</keyword>
<feature type="compositionally biased region" description="Polar residues" evidence="1">
    <location>
        <begin position="219"/>
        <end position="231"/>
    </location>
</feature>
<feature type="transmembrane region" description="Helical" evidence="2">
    <location>
        <begin position="109"/>
        <end position="125"/>
    </location>
</feature>
<evidence type="ECO:0000313" key="4">
    <source>
        <dbReference type="EMBL" id="GGL10445.1"/>
    </source>
</evidence>
<feature type="transmembrane region" description="Helical" evidence="2">
    <location>
        <begin position="158"/>
        <end position="182"/>
    </location>
</feature>
<dbReference type="RefSeq" id="WP_189166511.1">
    <property type="nucleotide sequence ID" value="NZ_JBHMEE010000011.1"/>
</dbReference>
<keyword evidence="2" id="KW-0812">Transmembrane</keyword>
<protein>
    <submittedName>
        <fullName evidence="4">Membrane protein</fullName>
    </submittedName>
</protein>
<dbReference type="InterPro" id="IPR025196">
    <property type="entry name" value="DUF4126"/>
</dbReference>
<dbReference type="Pfam" id="PF13548">
    <property type="entry name" value="DUF4126"/>
    <property type="match status" value="1"/>
</dbReference>
<evidence type="ECO:0000256" key="1">
    <source>
        <dbReference type="SAM" id="MobiDB-lite"/>
    </source>
</evidence>
<comment type="caution">
    <text evidence="4">The sequence shown here is derived from an EMBL/GenBank/DDBJ whole genome shotgun (WGS) entry which is preliminary data.</text>
</comment>
<feature type="region of interest" description="Disordered" evidence="1">
    <location>
        <begin position="191"/>
        <end position="231"/>
    </location>
</feature>
<accession>A0A917RJV6</accession>
<feature type="transmembrane region" description="Helical" evidence="2">
    <location>
        <begin position="42"/>
        <end position="63"/>
    </location>
</feature>
<feature type="compositionally biased region" description="Basic and acidic residues" evidence="1">
    <location>
        <begin position="203"/>
        <end position="216"/>
    </location>
</feature>
<reference evidence="4" key="2">
    <citation type="submission" date="2020-09" db="EMBL/GenBank/DDBJ databases">
        <authorList>
            <person name="Sun Q."/>
            <person name="Ohkuma M."/>
        </authorList>
    </citation>
    <scope>NUCLEOTIDE SEQUENCE</scope>
    <source>
        <strain evidence="4">JCM 13064</strain>
    </source>
</reference>
<keyword evidence="5" id="KW-1185">Reference proteome</keyword>
<gene>
    <name evidence="4" type="ORF">GCM10007964_60770</name>
</gene>
<reference evidence="4" key="1">
    <citation type="journal article" date="2014" name="Int. J. Syst. Evol. Microbiol.">
        <title>Complete genome sequence of Corynebacterium casei LMG S-19264T (=DSM 44701T), isolated from a smear-ripened cheese.</title>
        <authorList>
            <consortium name="US DOE Joint Genome Institute (JGI-PGF)"/>
            <person name="Walter F."/>
            <person name="Albersmeier A."/>
            <person name="Kalinowski J."/>
            <person name="Ruckert C."/>
        </authorList>
    </citation>
    <scope>NUCLEOTIDE SEQUENCE</scope>
    <source>
        <strain evidence="4">JCM 13064</strain>
    </source>
</reference>
<keyword evidence="2" id="KW-0472">Membrane</keyword>
<evidence type="ECO:0000313" key="5">
    <source>
        <dbReference type="Proteomes" id="UP000645217"/>
    </source>
</evidence>
<proteinExistence type="predicted"/>
<feature type="domain" description="DUF4126" evidence="3">
    <location>
        <begin position="5"/>
        <end position="184"/>
    </location>
</feature>
<evidence type="ECO:0000256" key="2">
    <source>
        <dbReference type="SAM" id="Phobius"/>
    </source>
</evidence>
<dbReference type="AlphaFoldDB" id="A0A917RJV6"/>
<dbReference type="EMBL" id="BMNT01000040">
    <property type="protein sequence ID" value="GGL10445.1"/>
    <property type="molecule type" value="Genomic_DNA"/>
</dbReference>
<name>A0A917RJV6_9ACTN</name>
<sequence>MLAALTGLGLSTAAGLNAYIPLLVVGVLANLTDAVRLPHDYAWLGDGWVLAIIGVLLAAELVLDKVPVVDHVNDMIQTAVRPAAGGVVFTATQAAERFDHSAWMSGHPWVSWVLGIGIALAVHVMKATARPVVNVSTAGAGAPVVSTVEDAGALGMSLVAVFFPVLVVVALVVLAVPTWWALRRVRRLRARRAARRTSPDPPGRLREVTQRGKMAMDGESTSQGPASTAAG</sequence>
<evidence type="ECO:0000259" key="3">
    <source>
        <dbReference type="Pfam" id="PF13548"/>
    </source>
</evidence>